<feature type="repeat" description="WD" evidence="3">
    <location>
        <begin position="1121"/>
        <end position="1155"/>
    </location>
</feature>
<dbReference type="CDD" id="cd00200">
    <property type="entry name" value="WD40"/>
    <property type="match status" value="2"/>
</dbReference>
<feature type="repeat" description="WD" evidence="3">
    <location>
        <begin position="1384"/>
        <end position="1416"/>
    </location>
</feature>
<keyword evidence="2" id="KW-0677">Repeat</keyword>
<evidence type="ECO:0000256" key="4">
    <source>
        <dbReference type="SAM" id="MobiDB-lite"/>
    </source>
</evidence>
<dbReference type="EMBL" id="JAAHFQ010000297">
    <property type="protein sequence ID" value="NER29026.1"/>
    <property type="molecule type" value="Genomic_DNA"/>
</dbReference>
<dbReference type="Pfam" id="PF20703">
    <property type="entry name" value="nSTAND1"/>
    <property type="match status" value="1"/>
</dbReference>
<dbReference type="InterPro" id="IPR019775">
    <property type="entry name" value="WD40_repeat_CS"/>
</dbReference>
<feature type="repeat" description="WD" evidence="3">
    <location>
        <begin position="1425"/>
        <end position="1457"/>
    </location>
</feature>
<dbReference type="SUPFAM" id="SSF48452">
    <property type="entry name" value="TPR-like"/>
    <property type="match status" value="1"/>
</dbReference>
<reference evidence="6" key="1">
    <citation type="submission" date="2019-11" db="EMBL/GenBank/DDBJ databases">
        <title>Genomic insights into an expanded diversity of filamentous marine cyanobacteria reveals the extraordinary biosynthetic potential of Moorea and Okeania.</title>
        <authorList>
            <person name="Ferreira Leao T."/>
            <person name="Wang M."/>
            <person name="Moss N."/>
            <person name="Da Silva R."/>
            <person name="Sanders J."/>
            <person name="Nurk S."/>
            <person name="Gurevich A."/>
            <person name="Humphrey G."/>
            <person name="Reher R."/>
            <person name="Zhu Q."/>
            <person name="Belda-Ferre P."/>
            <person name="Glukhov E."/>
            <person name="Rex R."/>
            <person name="Dorrestein P.C."/>
            <person name="Knight R."/>
            <person name="Pevzner P."/>
            <person name="Gerwick W.H."/>
            <person name="Gerwick L."/>
        </authorList>
    </citation>
    <scope>NUCLEOTIDE SEQUENCE</scope>
    <source>
        <strain evidence="6">SIO1C4</strain>
    </source>
</reference>
<feature type="repeat" description="WD" evidence="3">
    <location>
        <begin position="1244"/>
        <end position="1278"/>
    </location>
</feature>
<evidence type="ECO:0000256" key="2">
    <source>
        <dbReference type="ARBA" id="ARBA00022737"/>
    </source>
</evidence>
<feature type="region of interest" description="Disordered" evidence="4">
    <location>
        <begin position="586"/>
        <end position="610"/>
    </location>
</feature>
<sequence>LQESTLALYSSILKARKGKQTSALIVFGLDSVAALDQLLISTNQVRDEFRKTLSFPIVLWISDEVLQKLARFAPDFKSWAATSIKFELATENLLSLWKQTADELFTTIVERDLGEFVPNKTIGLAPSCRRRQELESALRDLHSREISLEPELIASWQFILGRDAFSDNQIELALDQYQHSLNFWQQQWESRVEIPLQLPENRYTYQFRNGLHSNVEETDFVGFNHNSNSNSIDQADTPSFSKRIGILLHHISLCYCRQAQLQRFASSSKWEQARDALSKGIETFAAGGCLEQVAQLTIVLGEVLQKLQSWTELQALALKSLELPFIHNNRVKLAQVYGFLAAVAQGQSNWEDARDLATVALQQLSQSQLPVPQYRGLYLLLKAKAQRHLGLSSAAISALEEALNLEPLLRYQTQGRVFVQEHPQLYIDILEELRSLYLEQKQYLRAFELKQERRSLEQKYGFSPFLGAAPLQPQWHNRIVGEFIPAIHSGQLPVQIAAAGRQPDVNRLLERLSRNDHKLTVIHGCSGVGKSSLINAGLVPALEQRIIGARIAVPVVQKVYKDWIGELEAQLTQALDKKPVSTADITNYQSLPGQKPNSLESFQGNSSPTTPASKLRKMLLKLRQAGEQHLLTVLIFDQFEEFFFVCENLVERRQFYDFLSDCLNLPFVKLILSLREDYLHYLLECERYSNLKAIDNNILDRKLRYPLGNLSPEDAKNVIYTLATASQFQLEASLIERLVRDLTGNSGTVRLIELQVVGAELQAEKITTLKQYQALGSYPIAILVERTLSNLIKDCGADNEDTLWQVLFSLTDERGTRPLKTQAELANSISCSPAVVPNLADNQLVNNGKGTRWEHWRGNNNLTQNCAEKLDLILKILIGSGLVFRVRSQPDRYQLVHDYLVEPIRLKSKQRSQSQLLAQLEGSATELSRVRRQRLRAMAVGAAMAIMAFTSAGLGWRAEMLRKQADELWINAHLSALSASSEALFVSNKKFDALLEGLRAARFLQGKEADSVRVKPDVRLQVITALSQAVYGASERNRLEGHSDIVANVSFSPDGQLIASASRDKTVKLWHPDGTLVATLKGHLSSVTSVAFSRDSQLIASGSWDSTLRIWRRDGTQMQSFRGHVGHIYSISFSPNGQMLASAGGDGTVKLWTINGKLVKTFQGHKGVVKWVSFSPNGQLIASAGEDQTIKLWTLTGKLVQTLAGHSGKVNSVAFSPDGQLIVSGSDDRTVKLWNNKGKLLRTFPKHQRWVFGVAFSADGRLIASASAENAVKLWDLSGNLLKTFKGHSDSATAVSFSPVNNWGLPILNFGLGEFAQQLSTGESEQHFKNLQSPIPNPKSPTLNPQSPIPKPQLELLKVPTIASASNDKTVKLWSFREQSRLILQGHQDDVRDVEFSPDGELIATASNDGTIKLWERNSTLLKTLKGHQDRIYSISFSPDGQLIASASRDKTLKLWNRQGNLLATLKGHQDWVLDVSFSADSQLIASASRDKTAKLWDLQGNLLKTLTGHQQRVNAISFSPDGKLLASASDDNTVKLWTPQGKLLKTLKGHSNWVLDVSFAPDSQQLASASYDNTVKLWSTQGELKSTLAGHTDSVAKVSFSPDGEILATTSWDNKVQLWRLDDTLIKTLAGHSERLTSVNWSSDGKALASASQDNKVIVWNLDLEDLLDKSCSWLQDYLETNKKVRQSDRHLCVPREQTSSLSPPEAK</sequence>
<dbReference type="InterPro" id="IPR020472">
    <property type="entry name" value="WD40_PAC1"/>
</dbReference>
<feature type="repeat" description="WD" evidence="3">
    <location>
        <begin position="1203"/>
        <end position="1235"/>
    </location>
</feature>
<dbReference type="Gene3D" id="2.130.10.10">
    <property type="entry name" value="YVTN repeat-like/Quinoprotein amine dehydrogenase"/>
    <property type="match status" value="4"/>
</dbReference>
<keyword evidence="1 3" id="KW-0853">WD repeat</keyword>
<dbReference type="PRINTS" id="PR00320">
    <property type="entry name" value="GPROTEINBRPT"/>
</dbReference>
<feature type="repeat" description="WD" evidence="3">
    <location>
        <begin position="1162"/>
        <end position="1195"/>
    </location>
</feature>
<evidence type="ECO:0000313" key="6">
    <source>
        <dbReference type="EMBL" id="NER29026.1"/>
    </source>
</evidence>
<dbReference type="InterPro" id="IPR036322">
    <property type="entry name" value="WD40_repeat_dom_sf"/>
</dbReference>
<dbReference type="PROSITE" id="PS50082">
    <property type="entry name" value="WD_REPEATS_2"/>
    <property type="match status" value="14"/>
</dbReference>
<comment type="caution">
    <text evidence="6">The sequence shown here is derived from an EMBL/GenBank/DDBJ whole genome shotgun (WGS) entry which is preliminary data.</text>
</comment>
<feature type="repeat" description="WD" evidence="3">
    <location>
        <begin position="1080"/>
        <end position="1111"/>
    </location>
</feature>
<dbReference type="PROSITE" id="PS00678">
    <property type="entry name" value="WD_REPEATS_1"/>
    <property type="match status" value="2"/>
</dbReference>
<dbReference type="InterPro" id="IPR049052">
    <property type="entry name" value="nSTAND1"/>
</dbReference>
<protein>
    <recommendedName>
        <fullName evidence="5">Novel STAND NTPase 1 domain-containing protein</fullName>
    </recommendedName>
</protein>
<feature type="domain" description="Novel STAND NTPase 1" evidence="5">
    <location>
        <begin position="500"/>
        <end position="901"/>
    </location>
</feature>
<dbReference type="SUPFAM" id="SSF50978">
    <property type="entry name" value="WD40 repeat-like"/>
    <property type="match status" value="2"/>
</dbReference>
<feature type="repeat" description="WD" evidence="3">
    <location>
        <begin position="1630"/>
        <end position="1671"/>
    </location>
</feature>
<dbReference type="InterPro" id="IPR001680">
    <property type="entry name" value="WD40_rpt"/>
</dbReference>
<feature type="repeat" description="WD" evidence="3">
    <location>
        <begin position="1507"/>
        <end position="1538"/>
    </location>
</feature>
<dbReference type="SMART" id="SM00320">
    <property type="entry name" value="WD40"/>
    <property type="match status" value="14"/>
</dbReference>
<dbReference type="PANTHER" id="PTHR19848">
    <property type="entry name" value="WD40 REPEAT PROTEIN"/>
    <property type="match status" value="1"/>
</dbReference>
<name>A0A6B3N5K1_9CYAN</name>
<feature type="non-terminal residue" evidence="6">
    <location>
        <position position="1"/>
    </location>
</feature>
<feature type="repeat" description="WD" evidence="3">
    <location>
        <begin position="1548"/>
        <end position="1580"/>
    </location>
</feature>
<dbReference type="PANTHER" id="PTHR19848:SF8">
    <property type="entry name" value="F-BOX AND WD REPEAT DOMAIN CONTAINING 7"/>
    <property type="match status" value="1"/>
</dbReference>
<proteinExistence type="predicted"/>
<feature type="repeat" description="WD" evidence="3">
    <location>
        <begin position="1466"/>
        <end position="1500"/>
    </location>
</feature>
<dbReference type="PROSITE" id="PS50294">
    <property type="entry name" value="WD_REPEATS_REGION"/>
    <property type="match status" value="13"/>
</dbReference>
<dbReference type="Pfam" id="PF00400">
    <property type="entry name" value="WD40"/>
    <property type="match status" value="14"/>
</dbReference>
<evidence type="ECO:0000259" key="5">
    <source>
        <dbReference type="Pfam" id="PF20703"/>
    </source>
</evidence>
<feature type="repeat" description="WD" evidence="3">
    <location>
        <begin position="1589"/>
        <end position="1623"/>
    </location>
</feature>
<evidence type="ECO:0000256" key="1">
    <source>
        <dbReference type="ARBA" id="ARBA00022574"/>
    </source>
</evidence>
<evidence type="ECO:0000256" key="3">
    <source>
        <dbReference type="PROSITE-ProRule" id="PRU00221"/>
    </source>
</evidence>
<dbReference type="InterPro" id="IPR011990">
    <property type="entry name" value="TPR-like_helical_dom_sf"/>
</dbReference>
<accession>A0A6B3N5K1</accession>
<feature type="repeat" description="WD" evidence="3">
    <location>
        <begin position="1039"/>
        <end position="1070"/>
    </location>
</feature>
<dbReference type="Gene3D" id="1.25.40.10">
    <property type="entry name" value="Tetratricopeptide repeat domain"/>
    <property type="match status" value="1"/>
</dbReference>
<dbReference type="InterPro" id="IPR015943">
    <property type="entry name" value="WD40/YVTN_repeat-like_dom_sf"/>
</dbReference>
<dbReference type="SUPFAM" id="SSF52540">
    <property type="entry name" value="P-loop containing nucleoside triphosphate hydrolases"/>
    <property type="match status" value="1"/>
</dbReference>
<dbReference type="Gene3D" id="3.40.50.300">
    <property type="entry name" value="P-loop containing nucleotide triphosphate hydrolases"/>
    <property type="match status" value="1"/>
</dbReference>
<organism evidence="6">
    <name type="scientific">Symploca sp. SIO1C4</name>
    <dbReference type="NCBI Taxonomy" id="2607765"/>
    <lineage>
        <taxon>Bacteria</taxon>
        <taxon>Bacillati</taxon>
        <taxon>Cyanobacteriota</taxon>
        <taxon>Cyanophyceae</taxon>
        <taxon>Coleofasciculales</taxon>
        <taxon>Coleofasciculaceae</taxon>
        <taxon>Symploca</taxon>
    </lineage>
</organism>
<dbReference type="InterPro" id="IPR027417">
    <property type="entry name" value="P-loop_NTPase"/>
</dbReference>
<gene>
    <name evidence="6" type="ORF">F6J89_15650</name>
</gene>
<feature type="repeat" description="WD" evidence="3">
    <location>
        <begin position="1362"/>
        <end position="1384"/>
    </location>
</feature>